<keyword evidence="6" id="KW-0804">Transcription</keyword>
<keyword evidence="9" id="KW-1185">Reference proteome</keyword>
<gene>
    <name evidence="8" type="primary">flgM</name>
    <name evidence="8" type="ORF">ISU02_15470</name>
</gene>
<keyword evidence="3" id="KW-0678">Repressor</keyword>
<feature type="domain" description="Anti-sigma-28 factor FlgM C-terminal" evidence="7">
    <location>
        <begin position="34"/>
        <end position="87"/>
    </location>
</feature>
<dbReference type="NCBIfam" id="TIGR03824">
    <property type="entry name" value="FlgM_jcvi"/>
    <property type="match status" value="1"/>
</dbReference>
<keyword evidence="8" id="KW-0969">Cilium</keyword>
<keyword evidence="4" id="KW-1005">Bacterial flagellum biogenesis</keyword>
<dbReference type="RefSeq" id="WP_194702743.1">
    <property type="nucleotide sequence ID" value="NZ_JADKNH010000009.1"/>
</dbReference>
<keyword evidence="8" id="KW-0966">Cell projection</keyword>
<name>A0ABR9ZVM5_9FIRM</name>
<dbReference type="EMBL" id="JADKNH010000009">
    <property type="protein sequence ID" value="MBF4694509.1"/>
    <property type="molecule type" value="Genomic_DNA"/>
</dbReference>
<evidence type="ECO:0000259" key="7">
    <source>
        <dbReference type="Pfam" id="PF04316"/>
    </source>
</evidence>
<dbReference type="Proteomes" id="UP000614200">
    <property type="component" value="Unassembled WGS sequence"/>
</dbReference>
<evidence type="ECO:0000256" key="4">
    <source>
        <dbReference type="ARBA" id="ARBA00022795"/>
    </source>
</evidence>
<dbReference type="Pfam" id="PF04316">
    <property type="entry name" value="FlgM"/>
    <property type="match status" value="1"/>
</dbReference>
<comment type="similarity">
    <text evidence="1">Belongs to the FlgM family.</text>
</comment>
<protein>
    <recommendedName>
        <fullName evidence="2">Negative regulator of flagellin synthesis</fullName>
    </recommendedName>
</protein>
<comment type="caution">
    <text evidence="8">The sequence shown here is derived from an EMBL/GenBank/DDBJ whole genome shotgun (WGS) entry which is preliminary data.</text>
</comment>
<dbReference type="InterPro" id="IPR035890">
    <property type="entry name" value="Anti-sigma-28_factor_FlgM_sf"/>
</dbReference>
<evidence type="ECO:0000256" key="1">
    <source>
        <dbReference type="ARBA" id="ARBA00005322"/>
    </source>
</evidence>
<dbReference type="InterPro" id="IPR031316">
    <property type="entry name" value="FlgM_C"/>
</dbReference>
<evidence type="ECO:0000313" key="8">
    <source>
        <dbReference type="EMBL" id="MBF4694509.1"/>
    </source>
</evidence>
<dbReference type="SUPFAM" id="SSF101498">
    <property type="entry name" value="Anti-sigma factor FlgM"/>
    <property type="match status" value="1"/>
</dbReference>
<organism evidence="8 9">
    <name type="scientific">Fusibacter ferrireducens</name>
    <dbReference type="NCBI Taxonomy" id="2785058"/>
    <lineage>
        <taxon>Bacteria</taxon>
        <taxon>Bacillati</taxon>
        <taxon>Bacillota</taxon>
        <taxon>Clostridia</taxon>
        <taxon>Eubacteriales</taxon>
        <taxon>Eubacteriales Family XII. Incertae Sedis</taxon>
        <taxon>Fusibacter</taxon>
    </lineage>
</organism>
<keyword evidence="5" id="KW-0805">Transcription regulation</keyword>
<dbReference type="InterPro" id="IPR007412">
    <property type="entry name" value="FlgM"/>
</dbReference>
<evidence type="ECO:0000256" key="5">
    <source>
        <dbReference type="ARBA" id="ARBA00023015"/>
    </source>
</evidence>
<sequence length="92" mass="10182">MRITGSPNIQNVLKTYGKNVKKTEEAEKTGFKSDKVEISSEARDHQVAMQALKAVPEVRSEKVNAIKEQISSGSYKPNAEQIAEHILKGLTK</sequence>
<evidence type="ECO:0000256" key="2">
    <source>
        <dbReference type="ARBA" id="ARBA00017823"/>
    </source>
</evidence>
<evidence type="ECO:0000256" key="6">
    <source>
        <dbReference type="ARBA" id="ARBA00023163"/>
    </source>
</evidence>
<reference evidence="8 9" key="1">
    <citation type="submission" date="2020-11" db="EMBL/GenBank/DDBJ databases">
        <title>Fusibacter basophilias sp. nov.</title>
        <authorList>
            <person name="Qiu D."/>
        </authorList>
    </citation>
    <scope>NUCLEOTIDE SEQUENCE [LARGE SCALE GENOMIC DNA]</scope>
    <source>
        <strain evidence="8 9">Q10-2</strain>
    </source>
</reference>
<evidence type="ECO:0000313" key="9">
    <source>
        <dbReference type="Proteomes" id="UP000614200"/>
    </source>
</evidence>
<keyword evidence="8" id="KW-0282">Flagellum</keyword>
<proteinExistence type="inferred from homology"/>
<accession>A0ABR9ZVM5</accession>
<evidence type="ECO:0000256" key="3">
    <source>
        <dbReference type="ARBA" id="ARBA00022491"/>
    </source>
</evidence>